<evidence type="ECO:0000313" key="1">
    <source>
        <dbReference type="EMBL" id="CAG8814374.1"/>
    </source>
</evidence>
<sequence>RSAILSIESIYITYPTRIENKEELQNQILRQVEKLIGEITEARLTAKKK</sequence>
<protein>
    <submittedName>
        <fullName evidence="1">27457_t:CDS:1</fullName>
    </submittedName>
</protein>
<organism evidence="1 2">
    <name type="scientific">Dentiscutata erythropus</name>
    <dbReference type="NCBI Taxonomy" id="1348616"/>
    <lineage>
        <taxon>Eukaryota</taxon>
        <taxon>Fungi</taxon>
        <taxon>Fungi incertae sedis</taxon>
        <taxon>Mucoromycota</taxon>
        <taxon>Glomeromycotina</taxon>
        <taxon>Glomeromycetes</taxon>
        <taxon>Diversisporales</taxon>
        <taxon>Gigasporaceae</taxon>
        <taxon>Dentiscutata</taxon>
    </lineage>
</organism>
<keyword evidence="2" id="KW-1185">Reference proteome</keyword>
<evidence type="ECO:0000313" key="2">
    <source>
        <dbReference type="Proteomes" id="UP000789405"/>
    </source>
</evidence>
<gene>
    <name evidence="1" type="ORF">DERYTH_LOCUS25953</name>
</gene>
<name>A0A9N9K6M9_9GLOM</name>
<accession>A0A9N9K6M9</accession>
<dbReference type="Proteomes" id="UP000789405">
    <property type="component" value="Unassembled WGS sequence"/>
</dbReference>
<proteinExistence type="predicted"/>
<reference evidence="1" key="1">
    <citation type="submission" date="2021-06" db="EMBL/GenBank/DDBJ databases">
        <authorList>
            <person name="Kallberg Y."/>
            <person name="Tangrot J."/>
            <person name="Rosling A."/>
        </authorList>
    </citation>
    <scope>NUCLEOTIDE SEQUENCE</scope>
    <source>
        <strain evidence="1">MA453B</strain>
    </source>
</reference>
<dbReference type="EMBL" id="CAJVPY010051234">
    <property type="protein sequence ID" value="CAG8814374.1"/>
    <property type="molecule type" value="Genomic_DNA"/>
</dbReference>
<dbReference type="AlphaFoldDB" id="A0A9N9K6M9"/>
<feature type="non-terminal residue" evidence="1">
    <location>
        <position position="1"/>
    </location>
</feature>
<comment type="caution">
    <text evidence="1">The sequence shown here is derived from an EMBL/GenBank/DDBJ whole genome shotgun (WGS) entry which is preliminary data.</text>
</comment>